<dbReference type="SMART" id="SM00184">
    <property type="entry name" value="RING"/>
    <property type="match status" value="1"/>
</dbReference>
<keyword evidence="1" id="KW-0479">Metal-binding</keyword>
<keyword evidence="8" id="KW-1185">Reference proteome</keyword>
<evidence type="ECO:0000259" key="6">
    <source>
        <dbReference type="PROSITE" id="PS50089"/>
    </source>
</evidence>
<dbReference type="GO" id="GO:0008270">
    <property type="term" value="F:zinc ion binding"/>
    <property type="evidence" value="ECO:0007669"/>
    <property type="project" value="UniProtKB-KW"/>
</dbReference>
<evidence type="ECO:0000256" key="1">
    <source>
        <dbReference type="ARBA" id="ARBA00022723"/>
    </source>
</evidence>
<dbReference type="SUPFAM" id="SSF57850">
    <property type="entry name" value="RING/U-box"/>
    <property type="match status" value="1"/>
</dbReference>
<dbReference type="Gene3D" id="3.30.40.10">
    <property type="entry name" value="Zinc/RING finger domain, C3HC4 (zinc finger)"/>
    <property type="match status" value="1"/>
</dbReference>
<organism evidence="7 8">
    <name type="scientific">Digitaria exilis</name>
    <dbReference type="NCBI Taxonomy" id="1010633"/>
    <lineage>
        <taxon>Eukaryota</taxon>
        <taxon>Viridiplantae</taxon>
        <taxon>Streptophyta</taxon>
        <taxon>Embryophyta</taxon>
        <taxon>Tracheophyta</taxon>
        <taxon>Spermatophyta</taxon>
        <taxon>Magnoliopsida</taxon>
        <taxon>Liliopsida</taxon>
        <taxon>Poales</taxon>
        <taxon>Poaceae</taxon>
        <taxon>PACMAD clade</taxon>
        <taxon>Panicoideae</taxon>
        <taxon>Panicodae</taxon>
        <taxon>Paniceae</taxon>
        <taxon>Anthephorinae</taxon>
        <taxon>Digitaria</taxon>
    </lineage>
</organism>
<dbReference type="OrthoDB" id="21204at2759"/>
<dbReference type="GO" id="GO:0006511">
    <property type="term" value="P:ubiquitin-dependent protein catabolic process"/>
    <property type="evidence" value="ECO:0007669"/>
    <property type="project" value="TreeGrafter"/>
</dbReference>
<proteinExistence type="predicted"/>
<evidence type="ECO:0000256" key="2">
    <source>
        <dbReference type="ARBA" id="ARBA00022771"/>
    </source>
</evidence>
<dbReference type="InterPro" id="IPR051834">
    <property type="entry name" value="RING_finger_E3_ligase"/>
</dbReference>
<feature type="domain" description="RING-type" evidence="6">
    <location>
        <begin position="103"/>
        <end position="144"/>
    </location>
</feature>
<feature type="region of interest" description="Disordered" evidence="5">
    <location>
        <begin position="184"/>
        <end position="222"/>
    </location>
</feature>
<name>A0A835C0C1_9POAL</name>
<dbReference type="PANTHER" id="PTHR45931:SF23">
    <property type="entry name" value="OS12G0134500 PROTEIN"/>
    <property type="match status" value="1"/>
</dbReference>
<dbReference type="Pfam" id="PF13639">
    <property type="entry name" value="zf-RING_2"/>
    <property type="match status" value="1"/>
</dbReference>
<dbReference type="GO" id="GO:0061630">
    <property type="term" value="F:ubiquitin protein ligase activity"/>
    <property type="evidence" value="ECO:0007669"/>
    <property type="project" value="TreeGrafter"/>
</dbReference>
<gene>
    <name evidence="7" type="ORF">HU200_030349</name>
</gene>
<dbReference type="PANTHER" id="PTHR45931">
    <property type="entry name" value="SI:CH211-59O9.10"/>
    <property type="match status" value="1"/>
</dbReference>
<dbReference type="GO" id="GO:0005634">
    <property type="term" value="C:nucleus"/>
    <property type="evidence" value="ECO:0007669"/>
    <property type="project" value="TreeGrafter"/>
</dbReference>
<evidence type="ECO:0000256" key="4">
    <source>
        <dbReference type="PROSITE-ProRule" id="PRU00175"/>
    </source>
</evidence>
<dbReference type="InterPro" id="IPR001841">
    <property type="entry name" value="Znf_RING"/>
</dbReference>
<comment type="caution">
    <text evidence="7">The sequence shown here is derived from an EMBL/GenBank/DDBJ whole genome shotgun (WGS) entry which is preliminary data.</text>
</comment>
<dbReference type="Proteomes" id="UP000636709">
    <property type="component" value="Unassembled WGS sequence"/>
</dbReference>
<evidence type="ECO:0000256" key="3">
    <source>
        <dbReference type="ARBA" id="ARBA00022833"/>
    </source>
</evidence>
<evidence type="ECO:0000256" key="5">
    <source>
        <dbReference type="SAM" id="MobiDB-lite"/>
    </source>
</evidence>
<evidence type="ECO:0000313" key="7">
    <source>
        <dbReference type="EMBL" id="KAF8707114.1"/>
    </source>
</evidence>
<keyword evidence="2 4" id="KW-0863">Zinc-finger</keyword>
<protein>
    <recommendedName>
        <fullName evidence="6">RING-type domain-containing protein</fullName>
    </recommendedName>
</protein>
<dbReference type="PROSITE" id="PS50089">
    <property type="entry name" value="ZF_RING_2"/>
    <property type="match status" value="1"/>
</dbReference>
<reference evidence="7" key="1">
    <citation type="submission" date="2020-07" db="EMBL/GenBank/DDBJ databases">
        <title>Genome sequence and genetic diversity analysis of an under-domesticated orphan crop, white fonio (Digitaria exilis).</title>
        <authorList>
            <person name="Bennetzen J.L."/>
            <person name="Chen S."/>
            <person name="Ma X."/>
            <person name="Wang X."/>
            <person name="Yssel A.E.J."/>
            <person name="Chaluvadi S.R."/>
            <person name="Johnson M."/>
            <person name="Gangashetty P."/>
            <person name="Hamidou F."/>
            <person name="Sanogo M.D."/>
            <person name="Zwaenepoel A."/>
            <person name="Wallace J."/>
            <person name="Van De Peer Y."/>
            <person name="Van Deynze A."/>
        </authorList>
    </citation>
    <scope>NUCLEOTIDE SEQUENCE</scope>
    <source>
        <tissue evidence="7">Leaves</tissue>
    </source>
</reference>
<dbReference type="InterPro" id="IPR013083">
    <property type="entry name" value="Znf_RING/FYVE/PHD"/>
</dbReference>
<dbReference type="AlphaFoldDB" id="A0A835C0C1"/>
<sequence>MLQQMDAPSAAPDGQWQGFNRVVTQHTVQLHGRTFIVEEVSFEQTSDDAETERLFNLMRPYMMTTFRPESNHSCKRARVSASGDAILALKEARAGDAGTPAECAVCLLDFVAEDRLREMPCSHTFHQDCIFRWLRINHVCPLCRHQLPTQQQDDDEDENYLQDYFDQQYRRYYGDDIEQYFGEQIYQQESLPVPEDSDAGNYEQDGDDRNSRQESMPVPEDP</sequence>
<dbReference type="EMBL" id="JACEFO010001762">
    <property type="protein sequence ID" value="KAF8707114.1"/>
    <property type="molecule type" value="Genomic_DNA"/>
</dbReference>
<keyword evidence="3" id="KW-0862">Zinc</keyword>
<accession>A0A835C0C1</accession>
<evidence type="ECO:0000313" key="8">
    <source>
        <dbReference type="Proteomes" id="UP000636709"/>
    </source>
</evidence>